<feature type="non-terminal residue" evidence="5">
    <location>
        <position position="1"/>
    </location>
</feature>
<dbReference type="Pfam" id="PF25990">
    <property type="entry name" value="Beta-barrel_YknX"/>
    <property type="match status" value="1"/>
</dbReference>
<name>A0A383C3M7_9ZZZZ</name>
<keyword evidence="2 3" id="KW-0175">Coiled coil</keyword>
<feature type="coiled-coil region" evidence="3">
    <location>
        <begin position="21"/>
        <end position="80"/>
    </location>
</feature>
<sequence>DVLRLAQLQMEKMQFESFVEREEQSLKTRQAELALEQARKRIEAQRIVDAVDRRKQELQVAQQERELDRAERDLAKLSVIAEKPGLVVYERIRKGSSPRPEKVRVGDEPWGGQTLVTLPDLSRMQVNTWVKEVDVDKLEVGNEVHVRLDALPGLVFHGVISTISSLGHEKEGDKNVKVFDITVEIEEEDSRLQPGMTANCEVIIETLPPRPEQGEEEGKIARPTESEVAEMRRTMYVGAISL</sequence>
<dbReference type="AlphaFoldDB" id="A0A383C3M7"/>
<dbReference type="InterPro" id="IPR050465">
    <property type="entry name" value="UPF0194_transport"/>
</dbReference>
<dbReference type="GO" id="GO:0030313">
    <property type="term" value="C:cell envelope"/>
    <property type="evidence" value="ECO:0007669"/>
    <property type="project" value="UniProtKB-SubCell"/>
</dbReference>
<dbReference type="Gene3D" id="2.40.30.170">
    <property type="match status" value="1"/>
</dbReference>
<reference evidence="5" key="1">
    <citation type="submission" date="2018-05" db="EMBL/GenBank/DDBJ databases">
        <authorList>
            <person name="Lanie J.A."/>
            <person name="Ng W.-L."/>
            <person name="Kazmierczak K.M."/>
            <person name="Andrzejewski T.M."/>
            <person name="Davidsen T.M."/>
            <person name="Wayne K.J."/>
            <person name="Tettelin H."/>
            <person name="Glass J.I."/>
            <person name="Rusch D."/>
            <person name="Podicherti R."/>
            <person name="Tsui H.-C.T."/>
            <person name="Winkler M.E."/>
        </authorList>
    </citation>
    <scope>NUCLEOTIDE SEQUENCE</scope>
</reference>
<dbReference type="PANTHER" id="PTHR32347:SF23">
    <property type="entry name" value="BLL5650 PROTEIN"/>
    <property type="match status" value="1"/>
</dbReference>
<evidence type="ECO:0000256" key="1">
    <source>
        <dbReference type="ARBA" id="ARBA00004196"/>
    </source>
</evidence>
<proteinExistence type="predicted"/>
<feature type="non-terminal residue" evidence="5">
    <location>
        <position position="242"/>
    </location>
</feature>
<evidence type="ECO:0000259" key="4">
    <source>
        <dbReference type="Pfam" id="PF25990"/>
    </source>
</evidence>
<comment type="subcellular location">
    <subcellularLocation>
        <location evidence="1">Cell envelope</location>
    </subcellularLocation>
</comment>
<protein>
    <recommendedName>
        <fullName evidence="4">YknX-like beta-barrel domain-containing protein</fullName>
    </recommendedName>
</protein>
<evidence type="ECO:0000256" key="3">
    <source>
        <dbReference type="SAM" id="Coils"/>
    </source>
</evidence>
<dbReference type="PANTHER" id="PTHR32347">
    <property type="entry name" value="EFFLUX SYSTEM COMPONENT YKNX-RELATED"/>
    <property type="match status" value="1"/>
</dbReference>
<evidence type="ECO:0000313" key="5">
    <source>
        <dbReference type="EMBL" id="SVE26792.1"/>
    </source>
</evidence>
<accession>A0A383C3M7</accession>
<dbReference type="InterPro" id="IPR058636">
    <property type="entry name" value="Beta-barrel_YknX"/>
</dbReference>
<evidence type="ECO:0000256" key="2">
    <source>
        <dbReference type="ARBA" id="ARBA00023054"/>
    </source>
</evidence>
<organism evidence="5">
    <name type="scientific">marine metagenome</name>
    <dbReference type="NCBI Taxonomy" id="408172"/>
    <lineage>
        <taxon>unclassified sequences</taxon>
        <taxon>metagenomes</taxon>
        <taxon>ecological metagenomes</taxon>
    </lineage>
</organism>
<dbReference type="EMBL" id="UINC01205562">
    <property type="protein sequence ID" value="SVE26792.1"/>
    <property type="molecule type" value="Genomic_DNA"/>
</dbReference>
<gene>
    <name evidence="5" type="ORF">METZ01_LOCUS479646</name>
</gene>
<feature type="domain" description="YknX-like beta-barrel" evidence="4">
    <location>
        <begin position="124"/>
        <end position="202"/>
    </location>
</feature>